<accession>A0A9X0B4V2</accession>
<dbReference type="Proteomes" id="UP001147747">
    <property type="component" value="Unassembled WGS sequence"/>
</dbReference>
<keyword evidence="3" id="KW-0238">DNA-binding</keyword>
<dbReference type="GO" id="GO:0003677">
    <property type="term" value="F:DNA binding"/>
    <property type="evidence" value="ECO:0007669"/>
    <property type="project" value="UniProtKB-KW"/>
</dbReference>
<evidence type="ECO:0000313" key="8">
    <source>
        <dbReference type="Proteomes" id="UP001147747"/>
    </source>
</evidence>
<evidence type="ECO:0000256" key="1">
    <source>
        <dbReference type="ARBA" id="ARBA00004123"/>
    </source>
</evidence>
<proteinExistence type="predicted"/>
<protein>
    <recommendedName>
        <fullName evidence="6">Xylanolytic transcriptional activator regulatory domain-containing protein</fullName>
    </recommendedName>
</protein>
<keyword evidence="4" id="KW-0804">Transcription</keyword>
<name>A0A9X0B4V2_9EURO</name>
<dbReference type="PANTHER" id="PTHR46910:SF37">
    <property type="entry name" value="ZN(II)2CYS6 TRANSCRIPTION FACTOR (EUROFUNG)"/>
    <property type="match status" value="1"/>
</dbReference>
<comment type="subcellular location">
    <subcellularLocation>
        <location evidence="1">Nucleus</location>
    </subcellularLocation>
</comment>
<dbReference type="GO" id="GO:0008270">
    <property type="term" value="F:zinc ion binding"/>
    <property type="evidence" value="ECO:0007669"/>
    <property type="project" value="InterPro"/>
</dbReference>
<gene>
    <name evidence="7" type="ORF">N7509_010790</name>
</gene>
<evidence type="ECO:0000256" key="3">
    <source>
        <dbReference type="ARBA" id="ARBA00023125"/>
    </source>
</evidence>
<evidence type="ECO:0000256" key="4">
    <source>
        <dbReference type="ARBA" id="ARBA00023163"/>
    </source>
</evidence>
<dbReference type="PANTHER" id="PTHR46910">
    <property type="entry name" value="TRANSCRIPTION FACTOR PDR1"/>
    <property type="match status" value="1"/>
</dbReference>
<dbReference type="GO" id="GO:0006351">
    <property type="term" value="P:DNA-templated transcription"/>
    <property type="evidence" value="ECO:0007669"/>
    <property type="project" value="InterPro"/>
</dbReference>
<reference evidence="7" key="2">
    <citation type="journal article" date="2023" name="IMA Fungus">
        <title>Comparative genomic study of the Penicillium genus elucidates a diverse pangenome and 15 lateral gene transfer events.</title>
        <authorList>
            <person name="Petersen C."/>
            <person name="Sorensen T."/>
            <person name="Nielsen M.R."/>
            <person name="Sondergaard T.E."/>
            <person name="Sorensen J.L."/>
            <person name="Fitzpatrick D.A."/>
            <person name="Frisvad J.C."/>
            <person name="Nielsen K.L."/>
        </authorList>
    </citation>
    <scope>NUCLEOTIDE SEQUENCE</scope>
    <source>
        <strain evidence="7">IBT 29677</strain>
    </source>
</reference>
<dbReference type="EMBL" id="JAPZBU010000009">
    <property type="protein sequence ID" value="KAJ5388249.1"/>
    <property type="molecule type" value="Genomic_DNA"/>
</dbReference>
<evidence type="ECO:0000313" key="7">
    <source>
        <dbReference type="EMBL" id="KAJ5388249.1"/>
    </source>
</evidence>
<dbReference type="InterPro" id="IPR007219">
    <property type="entry name" value="XnlR_reg_dom"/>
</dbReference>
<dbReference type="CDD" id="cd12148">
    <property type="entry name" value="fungal_TF_MHR"/>
    <property type="match status" value="1"/>
</dbReference>
<evidence type="ECO:0000256" key="5">
    <source>
        <dbReference type="ARBA" id="ARBA00023242"/>
    </source>
</evidence>
<dbReference type="RefSeq" id="XP_056486047.1">
    <property type="nucleotide sequence ID" value="XM_056635427.1"/>
</dbReference>
<dbReference type="OrthoDB" id="9993796at2759"/>
<comment type="caution">
    <text evidence="7">The sequence shown here is derived from an EMBL/GenBank/DDBJ whole genome shotgun (WGS) entry which is preliminary data.</text>
</comment>
<dbReference type="SMART" id="SM00906">
    <property type="entry name" value="Fungal_trans"/>
    <property type="match status" value="1"/>
</dbReference>
<reference evidence="7" key="1">
    <citation type="submission" date="2022-12" db="EMBL/GenBank/DDBJ databases">
        <authorList>
            <person name="Petersen C."/>
        </authorList>
    </citation>
    <scope>NUCLEOTIDE SEQUENCE</scope>
    <source>
        <strain evidence="7">IBT 29677</strain>
    </source>
</reference>
<sequence length="546" mass="61813">MHNLNVIGVLIEASPVLMTGKGNEVLEGLLPSEPTNQVQVRPFIHHVGNINLSDGAVLFSPEGQKWVEDLTGEKMPADLCLAASRPWERDPIVDTERCLNAVPLDKMTLPDRETMVQLTNAYWNTVHSRSWPIPDEVFFQDTMDVAYGAREEAPYRVHTATICVWATWAFISTFPTPFSGRPSALPAPQRIEIMTSIMASINLLQQPHLELLEAITMLVTFHLLSGNVQAGMMSNTIAARHILWLGAHTRDCYSKANTFLSTGDENFRRDYHLRNLFWICYQQDKELCIRSGQPPALFEYNCDLNLPTAYEENLNFSLKFERDDNVVYPGDLRLSRIKSTAYIDLYSRRALDKSDALILSGIRQLDVDLEQWRMSIPAEYRPTLLFSQEGRRPPAPNIRSLMLRLEYHYCMAYIHQACGRYGTWSGMQGPEIQGVNSSLILSIAACRSSLYYLLAVGYALAPKDFWLILFYPLSAIVSIFCYIISNPQAPEATSDLELIGQMAVQIRELGEQEDKLSGEPSKSERAWKVVTALENLARCTIEKHNL</sequence>
<dbReference type="GO" id="GO:0003700">
    <property type="term" value="F:DNA-binding transcription factor activity"/>
    <property type="evidence" value="ECO:0007669"/>
    <property type="project" value="InterPro"/>
</dbReference>
<evidence type="ECO:0000259" key="6">
    <source>
        <dbReference type="SMART" id="SM00906"/>
    </source>
</evidence>
<evidence type="ECO:0000256" key="2">
    <source>
        <dbReference type="ARBA" id="ARBA00023015"/>
    </source>
</evidence>
<dbReference type="GeneID" id="81374407"/>
<feature type="domain" description="Xylanolytic transcriptional activator regulatory" evidence="6">
    <location>
        <begin position="231"/>
        <end position="313"/>
    </location>
</feature>
<keyword evidence="2" id="KW-0805">Transcription regulation</keyword>
<organism evidence="7 8">
    <name type="scientific">Penicillium cosmopolitanum</name>
    <dbReference type="NCBI Taxonomy" id="1131564"/>
    <lineage>
        <taxon>Eukaryota</taxon>
        <taxon>Fungi</taxon>
        <taxon>Dikarya</taxon>
        <taxon>Ascomycota</taxon>
        <taxon>Pezizomycotina</taxon>
        <taxon>Eurotiomycetes</taxon>
        <taxon>Eurotiomycetidae</taxon>
        <taxon>Eurotiales</taxon>
        <taxon>Aspergillaceae</taxon>
        <taxon>Penicillium</taxon>
    </lineage>
</organism>
<keyword evidence="8" id="KW-1185">Reference proteome</keyword>
<keyword evidence="5" id="KW-0539">Nucleus</keyword>
<dbReference type="GO" id="GO:0005634">
    <property type="term" value="C:nucleus"/>
    <property type="evidence" value="ECO:0007669"/>
    <property type="project" value="UniProtKB-SubCell"/>
</dbReference>
<dbReference type="AlphaFoldDB" id="A0A9X0B4V2"/>
<dbReference type="InterPro" id="IPR050987">
    <property type="entry name" value="AtrR-like"/>
</dbReference>